<protein>
    <recommendedName>
        <fullName evidence="3">Transposon-encoded protein TnpW</fullName>
    </recommendedName>
</protein>
<dbReference type="Proteomes" id="UP000539052">
    <property type="component" value="Unassembled WGS sequence"/>
</dbReference>
<name>A0ABX1W1A9_9FIRM</name>
<dbReference type="EMBL" id="JAAOXG010000056">
    <property type="protein sequence ID" value="NNJ32258.1"/>
    <property type="molecule type" value="Genomic_DNA"/>
</dbReference>
<comment type="caution">
    <text evidence="1">The sequence shown here is derived from an EMBL/GenBank/DDBJ whole genome shotgun (WGS) entry which is preliminary data.</text>
</comment>
<reference evidence="1 2" key="1">
    <citation type="submission" date="2020-03" db="EMBL/GenBank/DDBJ databases">
        <title>Genome Sequence of industrial isolate, B5A.</title>
        <authorList>
            <person name="Sharma S."/>
            <person name="Patil P.B."/>
            <person name="Korpole S."/>
        </authorList>
    </citation>
    <scope>NUCLEOTIDE SEQUENCE [LARGE SCALE GENOMIC DNA]</scope>
    <source>
        <strain evidence="1 2">PI-S10-B5A</strain>
    </source>
</reference>
<evidence type="ECO:0008006" key="3">
    <source>
        <dbReference type="Google" id="ProtNLM"/>
    </source>
</evidence>
<keyword evidence="2" id="KW-1185">Reference proteome</keyword>
<proteinExistence type="predicted"/>
<gene>
    <name evidence="1" type="ORF">G9470_21060</name>
</gene>
<organism evidence="1 2">
    <name type="scientific">Lacrimispora defluvii</name>
    <dbReference type="NCBI Taxonomy" id="2719233"/>
    <lineage>
        <taxon>Bacteria</taxon>
        <taxon>Bacillati</taxon>
        <taxon>Bacillota</taxon>
        <taxon>Clostridia</taxon>
        <taxon>Lachnospirales</taxon>
        <taxon>Lachnospiraceae</taxon>
        <taxon>Lacrimispora</taxon>
    </lineage>
</organism>
<evidence type="ECO:0000313" key="1">
    <source>
        <dbReference type="EMBL" id="NNJ32258.1"/>
    </source>
</evidence>
<accession>A0ABX1W1A9</accession>
<sequence>MDVSSLTKNKPYRVTEMQVGDTIFTVVSVESDRARERLYDKVKRMILNDETQETTTTAAAA</sequence>
<evidence type="ECO:0000313" key="2">
    <source>
        <dbReference type="Proteomes" id="UP000539052"/>
    </source>
</evidence>
<dbReference type="RefSeq" id="WP_170823345.1">
    <property type="nucleotide sequence ID" value="NZ_JAAOXG010000056.1"/>
</dbReference>